<proteinExistence type="predicted"/>
<comment type="caution">
    <text evidence="2">The sequence shown here is derived from an EMBL/GenBank/DDBJ whole genome shotgun (WGS) entry which is preliminary data.</text>
</comment>
<dbReference type="Proteomes" id="UP000293623">
    <property type="component" value="Unassembled WGS sequence"/>
</dbReference>
<dbReference type="EMBL" id="SDPV01000002">
    <property type="protein sequence ID" value="RXZ64252.1"/>
    <property type="molecule type" value="Genomic_DNA"/>
</dbReference>
<reference evidence="2 3" key="1">
    <citation type="submission" date="2019-01" db="EMBL/GenBank/DDBJ databases">
        <title>Altererythrobacter rhizovicinus sp. nov., isolated from the rhizosphere soil of Haloxylon ammodendron.</title>
        <authorList>
            <person name="Li H.-P."/>
            <person name="Gou J.-Y."/>
            <person name="Yao D."/>
            <person name="Han Q.-Q."/>
            <person name="Shao K.-Z."/>
            <person name="Zhao Q."/>
            <person name="Zhang J.-L."/>
        </authorList>
    </citation>
    <scope>NUCLEOTIDE SEQUENCE [LARGE SCALE GENOMIC DNA]</scope>
    <source>
        <strain evidence="2 3">AY-3R</strain>
    </source>
</reference>
<evidence type="ECO:0000256" key="1">
    <source>
        <dbReference type="SAM" id="MobiDB-lite"/>
    </source>
</evidence>
<sequence>MNTKKTKSTKLGAKASRSDKKSRTSSTKPIAERLLQFVEAADDPPLMDRYDALMGVGRPVDDVLASYRDLFKEGAKVGLASIERSMVKEGADLKFQVSRIAIRPFADPDFSIADARKVPAKYGSAGYDGIASVRFCPVPHPDTGADMIAMDTVVLYSGNPPPSRPVRRRRSPAATDGVDHAASVTFNLNDGAAVKAALASIFYPPLAHLPIGDPFEDKDKRFAKGSKQAERALVTLMCRSQLPVKKMLIGFGAGKSIVDGVHGRLEYLLKERCKGTPALVHRDLVPHFWFGELRRLELHHLSVPEIKLR</sequence>
<accession>A0A4Q2KLB6</accession>
<feature type="region of interest" description="Disordered" evidence="1">
    <location>
        <begin position="1"/>
        <end position="28"/>
    </location>
</feature>
<organism evidence="2 3">
    <name type="scientific">Pelagerythrobacter rhizovicinus</name>
    <dbReference type="NCBI Taxonomy" id="2268576"/>
    <lineage>
        <taxon>Bacteria</taxon>
        <taxon>Pseudomonadati</taxon>
        <taxon>Pseudomonadota</taxon>
        <taxon>Alphaproteobacteria</taxon>
        <taxon>Sphingomonadales</taxon>
        <taxon>Erythrobacteraceae</taxon>
        <taxon>Pelagerythrobacter</taxon>
    </lineage>
</organism>
<evidence type="ECO:0000313" key="3">
    <source>
        <dbReference type="Proteomes" id="UP000293623"/>
    </source>
</evidence>
<dbReference type="AlphaFoldDB" id="A0A4Q2KLB6"/>
<dbReference type="RefSeq" id="WP_129524564.1">
    <property type="nucleotide sequence ID" value="NZ_SDPV01000002.1"/>
</dbReference>
<dbReference type="OrthoDB" id="7408042at2"/>
<keyword evidence="3" id="KW-1185">Reference proteome</keyword>
<name>A0A4Q2KLB6_9SPHN</name>
<gene>
    <name evidence="2" type="ORF">ETX26_10085</name>
</gene>
<evidence type="ECO:0000313" key="2">
    <source>
        <dbReference type="EMBL" id="RXZ64252.1"/>
    </source>
</evidence>
<protein>
    <submittedName>
        <fullName evidence="2">Uncharacterized protein</fullName>
    </submittedName>
</protein>